<feature type="compositionally biased region" description="Polar residues" evidence="1">
    <location>
        <begin position="151"/>
        <end position="161"/>
    </location>
</feature>
<feature type="region of interest" description="Disordered" evidence="1">
    <location>
        <begin position="151"/>
        <end position="175"/>
    </location>
</feature>
<evidence type="ECO:0000256" key="1">
    <source>
        <dbReference type="SAM" id="MobiDB-lite"/>
    </source>
</evidence>
<sequence>MRKFILGFLLACTSITCFQPPAKAQQNDSIAPEKKEAILELLEVTGAKQNLEVMASAMRENLKTQIPDITEPILQEVNNALNYDSLAYIIIPIYAKHWSTQDLKDMVAFYRSPLGMRMMKEMPAILKESMAASMQRGKDLGARLYEKVQQLKQAQQDSLPSKNEVEEKQPLSDDI</sequence>
<accession>A0A5B8VJ85</accession>
<proteinExistence type="predicted"/>
<feature type="domain" description="DUF2059" evidence="3">
    <location>
        <begin position="90"/>
        <end position="140"/>
    </location>
</feature>
<feature type="chain" id="PRO_5022820270" evidence="2">
    <location>
        <begin position="25"/>
        <end position="175"/>
    </location>
</feature>
<evidence type="ECO:0000259" key="3">
    <source>
        <dbReference type="Pfam" id="PF09832"/>
    </source>
</evidence>
<name>A0A5B8VJ85_9BACT</name>
<dbReference type="Proteomes" id="UP000321291">
    <property type="component" value="Chromosome"/>
</dbReference>
<feature type="compositionally biased region" description="Basic and acidic residues" evidence="1">
    <location>
        <begin position="163"/>
        <end position="175"/>
    </location>
</feature>
<dbReference type="KEGG" id="agi:FSB73_05700"/>
<dbReference type="OrthoDB" id="1143459at2"/>
<dbReference type="EMBL" id="CP042434">
    <property type="protein sequence ID" value="QEC71243.1"/>
    <property type="molecule type" value="Genomic_DNA"/>
</dbReference>
<organism evidence="4 5">
    <name type="scientific">Arachidicoccus ginsenosidivorans</name>
    <dbReference type="NCBI Taxonomy" id="496057"/>
    <lineage>
        <taxon>Bacteria</taxon>
        <taxon>Pseudomonadati</taxon>
        <taxon>Bacteroidota</taxon>
        <taxon>Chitinophagia</taxon>
        <taxon>Chitinophagales</taxon>
        <taxon>Chitinophagaceae</taxon>
        <taxon>Arachidicoccus</taxon>
    </lineage>
</organism>
<reference evidence="4 5" key="1">
    <citation type="journal article" date="2017" name="Int. J. Syst. Evol. Microbiol.">
        <title>Arachidicoccus ginsenosidivorans sp. nov., with ginsenoside-converting activity isolated from ginseng cultivating soil.</title>
        <authorList>
            <person name="Siddiqi M.Z."/>
            <person name="Aslam Z."/>
            <person name="Im W.T."/>
        </authorList>
    </citation>
    <scope>NUCLEOTIDE SEQUENCE [LARGE SCALE GENOMIC DNA]</scope>
    <source>
        <strain evidence="4 5">Gsoil 809</strain>
    </source>
</reference>
<dbReference type="RefSeq" id="WP_146780517.1">
    <property type="nucleotide sequence ID" value="NZ_CP042434.1"/>
</dbReference>
<evidence type="ECO:0000256" key="2">
    <source>
        <dbReference type="SAM" id="SignalP"/>
    </source>
</evidence>
<keyword evidence="5" id="KW-1185">Reference proteome</keyword>
<feature type="signal peptide" evidence="2">
    <location>
        <begin position="1"/>
        <end position="24"/>
    </location>
</feature>
<dbReference type="AlphaFoldDB" id="A0A5B8VJ85"/>
<gene>
    <name evidence="4" type="ORF">FSB73_05700</name>
</gene>
<evidence type="ECO:0000313" key="4">
    <source>
        <dbReference type="EMBL" id="QEC71243.1"/>
    </source>
</evidence>
<dbReference type="Pfam" id="PF09832">
    <property type="entry name" value="DUF2059"/>
    <property type="match status" value="1"/>
</dbReference>
<keyword evidence="2" id="KW-0732">Signal</keyword>
<dbReference type="InterPro" id="IPR018637">
    <property type="entry name" value="DUF2059"/>
</dbReference>
<evidence type="ECO:0000313" key="5">
    <source>
        <dbReference type="Proteomes" id="UP000321291"/>
    </source>
</evidence>
<protein>
    <submittedName>
        <fullName evidence="4">DUF2059 domain-containing protein</fullName>
    </submittedName>
</protein>